<evidence type="ECO:0000256" key="1">
    <source>
        <dbReference type="SAM" id="MobiDB-lite"/>
    </source>
</evidence>
<evidence type="ECO:0000313" key="3">
    <source>
        <dbReference type="Proteomes" id="UP000295388"/>
    </source>
</evidence>
<organism evidence="2 3">
    <name type="scientific">Kribbella caucasensis</name>
    <dbReference type="NCBI Taxonomy" id="2512215"/>
    <lineage>
        <taxon>Bacteria</taxon>
        <taxon>Bacillati</taxon>
        <taxon>Actinomycetota</taxon>
        <taxon>Actinomycetes</taxon>
        <taxon>Propionibacteriales</taxon>
        <taxon>Kribbellaceae</taxon>
        <taxon>Kribbella</taxon>
    </lineage>
</organism>
<dbReference type="OrthoDB" id="3825059at2"/>
<accession>A0A4R6JH28</accession>
<sequence>MTAHLTVSVPEDGSAAVVSGSLRVGTLTFVELGDGETLTASSGGQTATLKRGRFGGSTSYSARLDGVTKPGTEIVFALQRGGEDDSAPRSTVTLPEPVRLTAPAAGTSYSRRSADIGVRFTSGSASTVLTWAGECIEPGSLELEPGRTSATISRGSIKPTGRPSTGTTTSPAASPGTCQIAITVTRRSDGTLDPAFKDGSIRAESQSTRQLTSAP</sequence>
<dbReference type="RefSeq" id="WP_133804572.1">
    <property type="nucleotide sequence ID" value="NZ_SNWQ01000023.1"/>
</dbReference>
<dbReference type="EMBL" id="SNWQ01000023">
    <property type="protein sequence ID" value="TDO35289.1"/>
    <property type="molecule type" value="Genomic_DNA"/>
</dbReference>
<proteinExistence type="predicted"/>
<feature type="region of interest" description="Disordered" evidence="1">
    <location>
        <begin position="140"/>
        <end position="215"/>
    </location>
</feature>
<protein>
    <submittedName>
        <fullName evidence="2">Uncharacterized protein</fullName>
    </submittedName>
</protein>
<evidence type="ECO:0000313" key="2">
    <source>
        <dbReference type="EMBL" id="TDO35289.1"/>
    </source>
</evidence>
<gene>
    <name evidence="2" type="ORF">EV643_12396</name>
</gene>
<name>A0A4R6JH28_9ACTN</name>
<dbReference type="Proteomes" id="UP000295388">
    <property type="component" value="Unassembled WGS sequence"/>
</dbReference>
<feature type="compositionally biased region" description="Basic and acidic residues" evidence="1">
    <location>
        <begin position="186"/>
        <end position="201"/>
    </location>
</feature>
<feature type="compositionally biased region" description="Low complexity" evidence="1">
    <location>
        <begin position="159"/>
        <end position="177"/>
    </location>
</feature>
<comment type="caution">
    <text evidence="2">The sequence shown here is derived from an EMBL/GenBank/DDBJ whole genome shotgun (WGS) entry which is preliminary data.</text>
</comment>
<keyword evidence="3" id="KW-1185">Reference proteome</keyword>
<reference evidence="2 3" key="1">
    <citation type="submission" date="2019-03" db="EMBL/GenBank/DDBJ databases">
        <title>Genomic Encyclopedia of Type Strains, Phase III (KMG-III): the genomes of soil and plant-associated and newly described type strains.</title>
        <authorList>
            <person name="Whitman W."/>
        </authorList>
    </citation>
    <scope>NUCLEOTIDE SEQUENCE [LARGE SCALE GENOMIC DNA]</scope>
    <source>
        <strain evidence="2 3">VKM Ac-2527</strain>
    </source>
</reference>
<dbReference type="AlphaFoldDB" id="A0A4R6JH28"/>
<feature type="compositionally biased region" description="Polar residues" evidence="1">
    <location>
        <begin position="203"/>
        <end position="215"/>
    </location>
</feature>